<reference evidence="6 7" key="2">
    <citation type="submission" date="2019-01" db="EMBL/GenBank/DDBJ databases">
        <title>Motilimonas pumilus sp. nov., isolated from the gut of sea cucumber (Apostichopus japonicus).</title>
        <authorList>
            <person name="Wang F.-Q."/>
            <person name="Ren L.-H."/>
            <person name="Lin Y.-W."/>
            <person name="Sun G.-H."/>
            <person name="Du Z.-J."/>
            <person name="Zhao J.-X."/>
            <person name="Liu X.-J."/>
            <person name="Liu L.-J."/>
        </authorList>
    </citation>
    <scope>NUCLEOTIDE SEQUENCE [LARGE SCALE GENOMIC DNA]</scope>
    <source>
        <strain evidence="6 7">PLHSC7-2</strain>
    </source>
</reference>
<reference evidence="6 7" key="1">
    <citation type="submission" date="2018-09" db="EMBL/GenBank/DDBJ databases">
        <authorList>
            <person name="Wang F."/>
        </authorList>
    </citation>
    <scope>NUCLEOTIDE SEQUENCE [LARGE SCALE GENOMIC DNA]</scope>
    <source>
        <strain evidence="6 7">PLHSC7-2</strain>
    </source>
</reference>
<evidence type="ECO:0000256" key="1">
    <source>
        <dbReference type="ARBA" id="ARBA00012374"/>
    </source>
</evidence>
<dbReference type="PANTHER" id="PTHR14969:SF13">
    <property type="entry name" value="AT30094P"/>
    <property type="match status" value="1"/>
</dbReference>
<dbReference type="InterPro" id="IPR036938">
    <property type="entry name" value="PAP2/HPO_sf"/>
</dbReference>
<dbReference type="CDD" id="cd03394">
    <property type="entry name" value="PAP2_like_5"/>
    <property type="match status" value="1"/>
</dbReference>
<proteinExistence type="predicted"/>
<dbReference type="RefSeq" id="WP_119909311.1">
    <property type="nucleotide sequence ID" value="NZ_QZCH01000002.1"/>
</dbReference>
<dbReference type="EC" id="3.6.1.27" evidence="1"/>
<gene>
    <name evidence="6" type="ORF">D1Z90_03250</name>
</gene>
<feature type="chain" id="PRO_5019248058" description="undecaprenyl-diphosphate phosphatase" evidence="4">
    <location>
        <begin position="24"/>
        <end position="427"/>
    </location>
</feature>
<feature type="signal peptide" evidence="4">
    <location>
        <begin position="1"/>
        <end position="23"/>
    </location>
</feature>
<evidence type="ECO:0000259" key="5">
    <source>
        <dbReference type="SMART" id="SM00014"/>
    </source>
</evidence>
<dbReference type="Gene3D" id="1.20.144.10">
    <property type="entry name" value="Phosphatidic acid phosphatase type 2/haloperoxidase"/>
    <property type="match status" value="1"/>
</dbReference>
<dbReference type="GO" id="GO:0050380">
    <property type="term" value="F:undecaprenyl-diphosphatase activity"/>
    <property type="evidence" value="ECO:0007669"/>
    <property type="project" value="UniProtKB-EC"/>
</dbReference>
<dbReference type="SUPFAM" id="SSF48317">
    <property type="entry name" value="Acid phosphatase/Vanadium-dependent haloperoxidase"/>
    <property type="match status" value="1"/>
</dbReference>
<evidence type="ECO:0000313" key="6">
    <source>
        <dbReference type="EMBL" id="RJG50510.1"/>
    </source>
</evidence>
<dbReference type="EMBL" id="QZCH01000002">
    <property type="protein sequence ID" value="RJG50510.1"/>
    <property type="molecule type" value="Genomic_DNA"/>
</dbReference>
<dbReference type="InterPro" id="IPR011250">
    <property type="entry name" value="OMP/PagP_B-barrel"/>
</dbReference>
<dbReference type="InterPro" id="IPR000326">
    <property type="entry name" value="PAP2/HPO"/>
</dbReference>
<feature type="domain" description="Phosphatidic acid phosphatase type 2/haloperoxidase" evidence="5">
    <location>
        <begin position="64"/>
        <end position="161"/>
    </location>
</feature>
<sequence length="427" mass="46891">MLNLKTFAKTAVFLSLFAGAAQASNEINSSVNDSYVEAGDALQIAIPAMGYFAAWLHDDWEGAKQLTYSVVSTQAIIHGMKYAVGRRRPNDSSWNSFPSGHTGAAFSGAAFLQSRYGAAWGVPAYAAAAFVGASRVHGNRHFADDVVAGAGIAFLVNQYFTSAHQVEGMYLNATTTGDGAALGVTLTNEFFDAEDKAKGFTQKTTVQNQRFELGIGFNFADSFGQIGAADIMPSSAPVDKFQPFSYANYQYQFDDKAMLEIEFSPNETRRAGSLNKSVSFKGKDYRNDQEVYAAFRQWSLGATYNMPLFQGDELTVMGGIGASAYYVGFEIDRKDGGNHYAEDFMRVLPAANLRTQYEVTEHLDLLAKAQVQGWNGDHVLQAEAGLAYHINRDWEVGLKYAYSNSKWKKHNIKYDSQSVVLTIANHF</sequence>
<name>A0A418YIQ7_9GAMM</name>
<dbReference type="AlphaFoldDB" id="A0A418YIQ7"/>
<comment type="caution">
    <text evidence="6">The sequence shown here is derived from an EMBL/GenBank/DDBJ whole genome shotgun (WGS) entry which is preliminary data.</text>
</comment>
<dbReference type="OrthoDB" id="9773582at2"/>
<dbReference type="PANTHER" id="PTHR14969">
    <property type="entry name" value="SPHINGOSINE-1-PHOSPHATE PHOSPHOHYDROLASE"/>
    <property type="match status" value="1"/>
</dbReference>
<evidence type="ECO:0000313" key="7">
    <source>
        <dbReference type="Proteomes" id="UP000283255"/>
    </source>
</evidence>
<keyword evidence="7" id="KW-1185">Reference proteome</keyword>
<organism evidence="6 7">
    <name type="scientific">Motilimonas pumila</name>
    <dbReference type="NCBI Taxonomy" id="2303987"/>
    <lineage>
        <taxon>Bacteria</taxon>
        <taxon>Pseudomonadati</taxon>
        <taxon>Pseudomonadota</taxon>
        <taxon>Gammaproteobacteria</taxon>
        <taxon>Alteromonadales</taxon>
        <taxon>Alteromonadales genera incertae sedis</taxon>
        <taxon>Motilimonas</taxon>
    </lineage>
</organism>
<dbReference type="SMART" id="SM00014">
    <property type="entry name" value="acidPPc"/>
    <property type="match status" value="1"/>
</dbReference>
<comment type="catalytic activity">
    <reaction evidence="3">
        <text>di-trans,octa-cis-undecaprenyl diphosphate + H2O = di-trans,octa-cis-undecaprenyl phosphate + phosphate + H(+)</text>
        <dbReference type="Rhea" id="RHEA:28094"/>
        <dbReference type="ChEBI" id="CHEBI:15377"/>
        <dbReference type="ChEBI" id="CHEBI:15378"/>
        <dbReference type="ChEBI" id="CHEBI:43474"/>
        <dbReference type="ChEBI" id="CHEBI:58405"/>
        <dbReference type="ChEBI" id="CHEBI:60392"/>
        <dbReference type="EC" id="3.6.1.27"/>
    </reaction>
</comment>
<keyword evidence="4" id="KW-0732">Signal</keyword>
<evidence type="ECO:0000256" key="4">
    <source>
        <dbReference type="SAM" id="SignalP"/>
    </source>
</evidence>
<evidence type="ECO:0000256" key="2">
    <source>
        <dbReference type="ARBA" id="ARBA00032707"/>
    </source>
</evidence>
<dbReference type="Pfam" id="PF01569">
    <property type="entry name" value="PAP2"/>
    <property type="match status" value="1"/>
</dbReference>
<accession>A0A418YIQ7</accession>
<dbReference type="Proteomes" id="UP000283255">
    <property type="component" value="Unassembled WGS sequence"/>
</dbReference>
<protein>
    <recommendedName>
        <fullName evidence="1">undecaprenyl-diphosphate phosphatase</fullName>
        <ecNumber evidence="1">3.6.1.27</ecNumber>
    </recommendedName>
    <alternativeName>
        <fullName evidence="2">Undecaprenyl pyrophosphate phosphatase</fullName>
    </alternativeName>
</protein>
<dbReference type="SUPFAM" id="SSF56925">
    <property type="entry name" value="OMPA-like"/>
    <property type="match status" value="1"/>
</dbReference>
<evidence type="ECO:0000256" key="3">
    <source>
        <dbReference type="ARBA" id="ARBA00047594"/>
    </source>
</evidence>